<dbReference type="InterPro" id="IPR036034">
    <property type="entry name" value="PDZ_sf"/>
</dbReference>
<keyword evidence="1" id="KW-0720">Serine protease</keyword>
<dbReference type="PANTHER" id="PTHR10046">
    <property type="entry name" value="ATP DEPENDENT LON PROTEASE FAMILY MEMBER"/>
    <property type="match status" value="1"/>
</dbReference>
<dbReference type="GO" id="GO:0030163">
    <property type="term" value="P:protein catabolic process"/>
    <property type="evidence" value="ECO:0007669"/>
    <property type="project" value="InterPro"/>
</dbReference>
<feature type="active site" evidence="1">
    <location>
        <position position="299"/>
    </location>
</feature>
<feature type="active site" evidence="1">
    <location>
        <position position="254"/>
    </location>
</feature>
<dbReference type="SUPFAM" id="SSF54211">
    <property type="entry name" value="Ribosomal protein S5 domain 2-like"/>
    <property type="match status" value="1"/>
</dbReference>
<organism evidence="3 4">
    <name type="scientific">Rothia koreensis</name>
    <dbReference type="NCBI Taxonomy" id="592378"/>
    <lineage>
        <taxon>Bacteria</taxon>
        <taxon>Bacillati</taxon>
        <taxon>Actinomycetota</taxon>
        <taxon>Actinomycetes</taxon>
        <taxon>Micrococcales</taxon>
        <taxon>Micrococcaceae</taxon>
        <taxon>Rothia</taxon>
    </lineage>
</organism>
<dbReference type="AlphaFoldDB" id="A0A7K1LG18"/>
<comment type="catalytic activity">
    <reaction evidence="1">
        <text>Hydrolysis of proteins in presence of ATP.</text>
        <dbReference type="EC" id="3.4.21.53"/>
    </reaction>
</comment>
<sequence>MSHPKTRSLRSRKIRRPQLGTVAGVATLGLVAAGALIPPDFVTEGAGPTFNTIGEYKGKQLLSISGHPTYPTDGNLDMTTVYVAGGPNGATSALNVLSAWFNKDATALPAAALYEPTMTQQQVSSQNTADMTNSQNSAQAAAAKYLDLDYSTTLTVQGSTPDGAAKLSKGDVLKSVNGEQLKSYDQLKQALADGKGAPVDLGYSHGKDGEEETVTVTPKKDDSSGEYRLGLYLKSDYDFPFHVDYGLDSVGGPSAGMMFTLGIIDEMTDGKMTGGKHFAGTGTIDAQGKVGPIGGIRQKMIGAKNDGASIFLAPSENCDEVKGHIPDGLSVVSVSSIDDAAQAVEKVGQGEDPSSLPQCTG</sequence>
<dbReference type="InterPro" id="IPR008269">
    <property type="entry name" value="Lon_proteolytic"/>
</dbReference>
<dbReference type="GO" id="GO:0004176">
    <property type="term" value="F:ATP-dependent peptidase activity"/>
    <property type="evidence" value="ECO:0007669"/>
    <property type="project" value="UniProtKB-UniRule"/>
</dbReference>
<comment type="caution">
    <text evidence="3">The sequence shown here is derived from an EMBL/GenBank/DDBJ whole genome shotgun (WGS) entry which is preliminary data.</text>
</comment>
<dbReference type="InterPro" id="IPR014721">
    <property type="entry name" value="Ribsml_uS5_D2-typ_fold_subgr"/>
</dbReference>
<keyword evidence="1" id="KW-0645">Protease</keyword>
<evidence type="ECO:0000313" key="3">
    <source>
        <dbReference type="EMBL" id="MUN54013.1"/>
    </source>
</evidence>
<dbReference type="Gene3D" id="3.30.230.10">
    <property type="match status" value="1"/>
</dbReference>
<comment type="similarity">
    <text evidence="1">Belongs to the peptidase S16 family.</text>
</comment>
<proteinExistence type="inferred from homology"/>
<dbReference type="InterPro" id="IPR027065">
    <property type="entry name" value="Lon_Prtase"/>
</dbReference>
<dbReference type="GO" id="GO:0006508">
    <property type="term" value="P:proteolysis"/>
    <property type="evidence" value="ECO:0007669"/>
    <property type="project" value="UniProtKB-KW"/>
</dbReference>
<protein>
    <recommendedName>
        <fullName evidence="1">endopeptidase La</fullName>
        <ecNumber evidence="1">3.4.21.53</ecNumber>
    </recommendedName>
</protein>
<dbReference type="Proteomes" id="UP000462152">
    <property type="component" value="Unassembled WGS sequence"/>
</dbReference>
<dbReference type="EC" id="3.4.21.53" evidence="1"/>
<dbReference type="Gene3D" id="2.30.42.10">
    <property type="match status" value="1"/>
</dbReference>
<accession>A0A7K1LG18</accession>
<reference evidence="3 4" key="1">
    <citation type="submission" date="2019-12" db="EMBL/GenBank/DDBJ databases">
        <authorList>
            <person name="Li J."/>
            <person name="Shi Y."/>
            <person name="Xu G."/>
            <person name="Xiao D."/>
            <person name="Ran X."/>
        </authorList>
    </citation>
    <scope>NUCLEOTIDE SEQUENCE [LARGE SCALE GENOMIC DNA]</scope>
    <source>
        <strain evidence="3 4">JCM 15915</strain>
    </source>
</reference>
<dbReference type="Pfam" id="PF05362">
    <property type="entry name" value="Lon_C"/>
    <property type="match status" value="1"/>
</dbReference>
<keyword evidence="4" id="KW-1185">Reference proteome</keyword>
<dbReference type="GO" id="GO:0005524">
    <property type="term" value="F:ATP binding"/>
    <property type="evidence" value="ECO:0007669"/>
    <property type="project" value="InterPro"/>
</dbReference>
<dbReference type="RefSeq" id="WP_129314105.1">
    <property type="nucleotide sequence ID" value="NZ_NOIQ01000001.1"/>
</dbReference>
<name>A0A7K1LG18_9MICC</name>
<dbReference type="InterPro" id="IPR020568">
    <property type="entry name" value="Ribosomal_Su5_D2-typ_SF"/>
</dbReference>
<evidence type="ECO:0000313" key="4">
    <source>
        <dbReference type="Proteomes" id="UP000462152"/>
    </source>
</evidence>
<dbReference type="EMBL" id="WOGT01000001">
    <property type="protein sequence ID" value="MUN54013.1"/>
    <property type="molecule type" value="Genomic_DNA"/>
</dbReference>
<dbReference type="OrthoDB" id="2356897at2"/>
<evidence type="ECO:0000256" key="1">
    <source>
        <dbReference type="PROSITE-ProRule" id="PRU01122"/>
    </source>
</evidence>
<dbReference type="GO" id="GO:0004252">
    <property type="term" value="F:serine-type endopeptidase activity"/>
    <property type="evidence" value="ECO:0007669"/>
    <property type="project" value="UniProtKB-UniRule"/>
</dbReference>
<gene>
    <name evidence="3" type="ORF">GMA10_02020</name>
</gene>
<evidence type="ECO:0000259" key="2">
    <source>
        <dbReference type="PROSITE" id="PS51786"/>
    </source>
</evidence>
<dbReference type="SUPFAM" id="SSF50156">
    <property type="entry name" value="PDZ domain-like"/>
    <property type="match status" value="1"/>
</dbReference>
<feature type="domain" description="Lon proteolytic" evidence="2">
    <location>
        <begin position="249"/>
        <end position="347"/>
    </location>
</feature>
<dbReference type="PROSITE" id="PS51786">
    <property type="entry name" value="LON_PROTEOLYTIC"/>
    <property type="match status" value="1"/>
</dbReference>
<keyword evidence="1" id="KW-0378">Hydrolase</keyword>